<organism evidence="2 3">
    <name type="scientific">Chryseobacterium populi</name>
    <dbReference type="NCBI Taxonomy" id="1144316"/>
    <lineage>
        <taxon>Bacteria</taxon>
        <taxon>Pseudomonadati</taxon>
        <taxon>Bacteroidota</taxon>
        <taxon>Flavobacteriia</taxon>
        <taxon>Flavobacteriales</taxon>
        <taxon>Weeksellaceae</taxon>
        <taxon>Chryseobacterium group</taxon>
        <taxon>Chryseobacterium</taxon>
    </lineage>
</organism>
<dbReference type="Proteomes" id="UP000007509">
    <property type="component" value="Unassembled WGS sequence"/>
</dbReference>
<evidence type="ECO:0000256" key="1">
    <source>
        <dbReference type="SAM" id="SignalP"/>
    </source>
</evidence>
<comment type="caution">
    <text evidence="2">The sequence shown here is derived from an EMBL/GenBank/DDBJ whole genome shotgun (WGS) entry which is preliminary data.</text>
</comment>
<proteinExistence type="predicted"/>
<dbReference type="AlphaFoldDB" id="J2JV97"/>
<gene>
    <name evidence="2" type="ORF">PMI13_02136</name>
</gene>
<sequence length="204" mass="23839">MKTQFLLTFLLTVLGSIIYGQTNATIETKHELNFNDLQHILYFEGISNQKFSIKSDSLKGKNYQIIIKEFKLGKLSKTDVVFNSKEDEYFKIKADSLSFAVLTKMSELSYFKIQFQFDGFSSDRKYTVKPTEKDKFTLKSFFGPKTQLPINLKGLNYFLAYMMPYVRKDKSEAYCEVAQSGIDPEKLYDKYKIPHYFLIAIQFE</sequence>
<dbReference type="RefSeq" id="WP_007843396.1">
    <property type="nucleotide sequence ID" value="NZ_AKJY01000035.1"/>
</dbReference>
<keyword evidence="3" id="KW-1185">Reference proteome</keyword>
<evidence type="ECO:0000313" key="3">
    <source>
        <dbReference type="Proteomes" id="UP000007509"/>
    </source>
</evidence>
<reference evidence="2 3" key="1">
    <citation type="journal article" date="2012" name="J. Bacteriol.">
        <title>Twenty-one genome sequences from Pseudomonas species and 19 genome sequences from diverse bacteria isolated from the rhizosphere and endosphere of Populus deltoides.</title>
        <authorList>
            <person name="Brown S.D."/>
            <person name="Utturkar S.M."/>
            <person name="Klingeman D.M."/>
            <person name="Johnson C.M."/>
            <person name="Martin S.L."/>
            <person name="Land M.L."/>
            <person name="Lu T.Y."/>
            <person name="Schadt C.W."/>
            <person name="Doktycz M.J."/>
            <person name="Pelletier D.A."/>
        </authorList>
    </citation>
    <scope>NUCLEOTIDE SEQUENCE [LARGE SCALE GENOMIC DNA]</scope>
    <source>
        <strain evidence="2 3">CF314</strain>
    </source>
</reference>
<keyword evidence="1" id="KW-0732">Signal</keyword>
<feature type="chain" id="PRO_5005685479" evidence="1">
    <location>
        <begin position="25"/>
        <end position="204"/>
    </location>
</feature>
<evidence type="ECO:0000313" key="2">
    <source>
        <dbReference type="EMBL" id="EJL71800.1"/>
    </source>
</evidence>
<accession>J2JV97</accession>
<dbReference type="OrthoDB" id="883791at2"/>
<protein>
    <submittedName>
        <fullName evidence="2">Uncharacterized protein</fullName>
    </submittedName>
</protein>
<dbReference type="PATRIC" id="fig|1144316.3.peg.2147"/>
<feature type="signal peptide" evidence="1">
    <location>
        <begin position="1"/>
        <end position="24"/>
    </location>
</feature>
<dbReference type="EMBL" id="AKJY01000035">
    <property type="protein sequence ID" value="EJL71800.1"/>
    <property type="molecule type" value="Genomic_DNA"/>
</dbReference>
<name>J2JV97_9FLAO</name>